<comment type="caution">
    <text evidence="1">The sequence shown here is derived from an EMBL/GenBank/DDBJ whole genome shotgun (WGS) entry which is preliminary data.</text>
</comment>
<evidence type="ECO:0000313" key="1">
    <source>
        <dbReference type="EMBL" id="EEH13727.1"/>
    </source>
</evidence>
<sequence>MRLMLMFDNFRNFQMKAHRAKWAPAPLPALISEPNFTLRVKSIILSE</sequence>
<reference evidence="1 2" key="1">
    <citation type="submission" date="2009-03" db="EMBL/GenBank/DDBJ databases">
        <authorList>
            <person name="Setubal J.C."/>
            <person name="Boyle S."/>
            <person name="Crasta O.R."/>
            <person name="Gillespie J.J."/>
            <person name="Kenyon R.W."/>
            <person name="Lu J."/>
            <person name="Mane S."/>
            <person name="Nagrani S."/>
            <person name="Shallom J.M."/>
            <person name="Shallom S."/>
            <person name="Shukla M."/>
            <person name="Snyder E.E."/>
            <person name="Sobral B.W."/>
            <person name="Wattam A.R."/>
            <person name="Will R."/>
            <person name="Williams K."/>
            <person name="Yoo H."/>
            <person name="Bruce D.H."/>
            <person name="Detter C."/>
            <person name="Munk C."/>
            <person name="Brettin T.S."/>
            <person name="Ficht T."/>
        </authorList>
    </citation>
    <scope>NUCLEOTIDE SEQUENCE [LARGE SCALE GENOMIC DNA]</scope>
    <source>
        <strain evidence="1 2">Cudo</strain>
    </source>
</reference>
<dbReference type="Proteomes" id="UP000003678">
    <property type="component" value="Unassembled WGS sequence"/>
</dbReference>
<evidence type="ECO:0000313" key="2">
    <source>
        <dbReference type="Proteomes" id="UP000003678"/>
    </source>
</evidence>
<protein>
    <submittedName>
        <fullName evidence="1">Uncharacterized protein</fullName>
    </submittedName>
</protein>
<organism evidence="1 2">
    <name type="scientific">Brucella ceti str. Cudo</name>
    <dbReference type="NCBI Taxonomy" id="595497"/>
    <lineage>
        <taxon>Bacteria</taxon>
        <taxon>Pseudomonadati</taxon>
        <taxon>Pseudomonadota</taxon>
        <taxon>Alphaproteobacteria</taxon>
        <taxon>Hyphomicrobiales</taxon>
        <taxon>Brucellaceae</taxon>
        <taxon>Brucella/Ochrobactrum group</taxon>
        <taxon>Brucella</taxon>
    </lineage>
</organism>
<name>C0G9W3_9HYPH</name>
<proteinExistence type="predicted"/>
<accession>C0G9W3</accession>
<dbReference type="AlphaFoldDB" id="C0G9W3"/>
<gene>
    <name evidence="1" type="ORF">BCETI_6000699</name>
</gene>
<dbReference type="EMBL" id="ACJD01000006">
    <property type="protein sequence ID" value="EEH13727.1"/>
    <property type="molecule type" value="Genomic_DNA"/>
</dbReference>